<feature type="compositionally biased region" description="Low complexity" evidence="1">
    <location>
        <begin position="446"/>
        <end position="455"/>
    </location>
</feature>
<protein>
    <submittedName>
        <fullName evidence="2">Uncharacterized protein</fullName>
    </submittedName>
</protein>
<gene>
    <name evidence="2" type="ORF">BC938DRAFT_483343</name>
</gene>
<organism evidence="2 3">
    <name type="scientific">Jimgerdemannia flammicorona</name>
    <dbReference type="NCBI Taxonomy" id="994334"/>
    <lineage>
        <taxon>Eukaryota</taxon>
        <taxon>Fungi</taxon>
        <taxon>Fungi incertae sedis</taxon>
        <taxon>Mucoromycota</taxon>
        <taxon>Mucoromycotina</taxon>
        <taxon>Endogonomycetes</taxon>
        <taxon>Endogonales</taxon>
        <taxon>Endogonaceae</taxon>
        <taxon>Jimgerdemannia</taxon>
    </lineage>
</organism>
<feature type="region of interest" description="Disordered" evidence="1">
    <location>
        <begin position="29"/>
        <end position="50"/>
    </location>
</feature>
<dbReference type="Proteomes" id="UP000274822">
    <property type="component" value="Unassembled WGS sequence"/>
</dbReference>
<name>A0A433QC87_9FUNG</name>
<reference evidence="2 3" key="1">
    <citation type="journal article" date="2018" name="New Phytol.">
        <title>Phylogenomics of Endogonaceae and evolution of mycorrhizas within Mucoromycota.</title>
        <authorList>
            <person name="Chang Y."/>
            <person name="Desiro A."/>
            <person name="Na H."/>
            <person name="Sandor L."/>
            <person name="Lipzen A."/>
            <person name="Clum A."/>
            <person name="Barry K."/>
            <person name="Grigoriev I.V."/>
            <person name="Martin F.M."/>
            <person name="Stajich J.E."/>
            <person name="Smith M.E."/>
            <person name="Bonito G."/>
            <person name="Spatafora J.W."/>
        </authorList>
    </citation>
    <scope>NUCLEOTIDE SEQUENCE [LARGE SCALE GENOMIC DNA]</scope>
    <source>
        <strain evidence="2 3">AD002</strain>
    </source>
</reference>
<evidence type="ECO:0000256" key="1">
    <source>
        <dbReference type="SAM" id="MobiDB-lite"/>
    </source>
</evidence>
<sequence length="515" mass="55997">MATIQQRHPRATPIVSLASHSDSDEWTVYRKKPTTSSSDRNPYTVHSSEDDEDWHLINDARPKRNLSRFILNPGEKATGSITEILPSPSLVVPRDFLEANDSELDIDRLNPATTTDEDVVPLSSDIESYSHPSPLDVGEESVFTLLPAHDGAGNFAANDMSVLSDSSNASTSTSRSSVVRSQKTRITKNPTGTVPLSLLLEEQRPEEITFPTFDEATDASAVASSLPNILLPDGGITPPSFARRPPVASSYLNSTLPNLPLPPQTPQRQPERRRFAFSLSTSDHYLQHGRLRITTAAQRLLRGAYDPMMVEFRPTITEEKLREALESARTSSTSGDEGSVKSVRRKGNMPMSETGATDLDSIPTHHPTFSLSFGPSNFPIATSALLQSLWATLRRLTERIIENESASDSFGHLAGEAALEGFLPFGSHLQLGMDSGVSGSAHLRHAPSAASSHSAFRNAPRRGEGTETFTPLPATVRRVGSDCAIESLSEGKRGRKGRRERERTSPATMVGEGGR</sequence>
<feature type="compositionally biased region" description="Low complexity" evidence="1">
    <location>
        <begin position="163"/>
        <end position="181"/>
    </location>
</feature>
<proteinExistence type="predicted"/>
<dbReference type="EMBL" id="RBNJ01008532">
    <property type="protein sequence ID" value="RUS27371.1"/>
    <property type="molecule type" value="Genomic_DNA"/>
</dbReference>
<keyword evidence="3" id="KW-1185">Reference proteome</keyword>
<evidence type="ECO:0000313" key="2">
    <source>
        <dbReference type="EMBL" id="RUS27371.1"/>
    </source>
</evidence>
<feature type="region of interest" description="Disordered" evidence="1">
    <location>
        <begin position="163"/>
        <end position="190"/>
    </location>
</feature>
<feature type="region of interest" description="Disordered" evidence="1">
    <location>
        <begin position="252"/>
        <end position="272"/>
    </location>
</feature>
<accession>A0A433QC87</accession>
<feature type="region of interest" description="Disordered" evidence="1">
    <location>
        <begin position="326"/>
        <end position="352"/>
    </location>
</feature>
<dbReference type="AlphaFoldDB" id="A0A433QC87"/>
<feature type="compositionally biased region" description="Polar residues" evidence="1">
    <location>
        <begin position="34"/>
        <end position="46"/>
    </location>
</feature>
<feature type="region of interest" description="Disordered" evidence="1">
    <location>
        <begin position="440"/>
        <end position="515"/>
    </location>
</feature>
<comment type="caution">
    <text evidence="2">The sequence shown here is derived from an EMBL/GenBank/DDBJ whole genome shotgun (WGS) entry which is preliminary data.</text>
</comment>
<evidence type="ECO:0000313" key="3">
    <source>
        <dbReference type="Proteomes" id="UP000274822"/>
    </source>
</evidence>